<name>A0A2G5UTR4_9PELO</name>
<organism evidence="3 4">
    <name type="scientific">Caenorhabditis nigoni</name>
    <dbReference type="NCBI Taxonomy" id="1611254"/>
    <lineage>
        <taxon>Eukaryota</taxon>
        <taxon>Metazoa</taxon>
        <taxon>Ecdysozoa</taxon>
        <taxon>Nematoda</taxon>
        <taxon>Chromadorea</taxon>
        <taxon>Rhabditida</taxon>
        <taxon>Rhabditina</taxon>
        <taxon>Rhabditomorpha</taxon>
        <taxon>Rhabditoidea</taxon>
        <taxon>Rhabditidae</taxon>
        <taxon>Peloderinae</taxon>
        <taxon>Caenorhabditis</taxon>
    </lineage>
</organism>
<dbReference type="OrthoDB" id="5822937at2759"/>
<keyword evidence="2" id="KW-0812">Transmembrane</keyword>
<reference evidence="4" key="1">
    <citation type="submission" date="2017-10" db="EMBL/GenBank/DDBJ databases">
        <title>Rapid genome shrinkage in a self-fertile nematode reveals novel sperm competition proteins.</title>
        <authorList>
            <person name="Yin D."/>
            <person name="Schwarz E.M."/>
            <person name="Thomas C.G."/>
            <person name="Felde R.L."/>
            <person name="Korf I.F."/>
            <person name="Cutter A.D."/>
            <person name="Schartner C.M."/>
            <person name="Ralston E.J."/>
            <person name="Meyer B.J."/>
            <person name="Haag E.S."/>
        </authorList>
    </citation>
    <scope>NUCLEOTIDE SEQUENCE [LARGE SCALE GENOMIC DNA]</scope>
    <source>
        <strain evidence="4">JU1422</strain>
    </source>
</reference>
<dbReference type="AlphaFoldDB" id="A0A2G5UTR4"/>
<evidence type="ECO:0000313" key="4">
    <source>
        <dbReference type="Proteomes" id="UP000230233"/>
    </source>
</evidence>
<keyword evidence="2" id="KW-1133">Transmembrane helix</keyword>
<feature type="region of interest" description="Disordered" evidence="1">
    <location>
        <begin position="1"/>
        <end position="24"/>
    </location>
</feature>
<comment type="caution">
    <text evidence="3">The sequence shown here is derived from an EMBL/GenBank/DDBJ whole genome shotgun (WGS) entry which is preliminary data.</text>
</comment>
<keyword evidence="4" id="KW-1185">Reference proteome</keyword>
<gene>
    <name evidence="3" type="primary">Cnig_chr_III.g9842</name>
    <name evidence="3" type="ORF">B9Z55_009842</name>
</gene>
<protein>
    <submittedName>
        <fullName evidence="3">Uncharacterized protein</fullName>
    </submittedName>
</protein>
<dbReference type="EMBL" id="PDUG01000003">
    <property type="protein sequence ID" value="PIC42927.1"/>
    <property type="molecule type" value="Genomic_DNA"/>
</dbReference>
<feature type="transmembrane region" description="Helical" evidence="2">
    <location>
        <begin position="348"/>
        <end position="370"/>
    </location>
</feature>
<evidence type="ECO:0000256" key="2">
    <source>
        <dbReference type="SAM" id="Phobius"/>
    </source>
</evidence>
<feature type="compositionally biased region" description="Basic residues" evidence="1">
    <location>
        <begin position="131"/>
        <end position="147"/>
    </location>
</feature>
<proteinExistence type="predicted"/>
<sequence>MHHASEKMKRGSKNPKVSVRLNVRPLRGNWKPVKRYECDGAPRTKHTASPAEEQLDCAIWKTKNVRTDIMDSVAVKCDEVKKIEHVSDKDHEEEGPVVTKCACANCEKADDTPTALELSPREYRECLIREKKNRKQEKSKKKAKSSKSKASSSKHERRRRHNRSYSSPRPPSLLAPPNSVVSRESNWCKLYEDASHPIKLIDPKKIHTVPGQIGMSDLEPEDPATPPSTADEIAPVAVPLRSPNLPIMQPLVMSPPSNVSELYNLSPLPVSHQPPLVPQIPTQPQPNVVILPAPVDNPPTIIQNQNTVPRAKSDSSSSLVFMPTASAVEEKAIQSTSNASMIRKMENLFYNSESNWWFLVALIMLTIFAYRSSIEQHTCYYD</sequence>
<evidence type="ECO:0000256" key="1">
    <source>
        <dbReference type="SAM" id="MobiDB-lite"/>
    </source>
</evidence>
<evidence type="ECO:0000313" key="3">
    <source>
        <dbReference type="EMBL" id="PIC42927.1"/>
    </source>
</evidence>
<accession>A0A2G5UTR4</accession>
<keyword evidence="2" id="KW-0472">Membrane</keyword>
<feature type="region of interest" description="Disordered" evidence="1">
    <location>
        <begin position="127"/>
        <end position="179"/>
    </location>
</feature>
<dbReference type="Proteomes" id="UP000230233">
    <property type="component" value="Chromosome III"/>
</dbReference>